<proteinExistence type="predicted"/>
<dbReference type="PANTHER" id="PTHR34822">
    <property type="entry name" value="GRPB DOMAIN PROTEIN (AFU_ORTHOLOGUE AFUA_1G01530)"/>
    <property type="match status" value="1"/>
</dbReference>
<dbReference type="Proteomes" id="UP000318138">
    <property type="component" value="Chromosome"/>
</dbReference>
<dbReference type="KEGG" id="psua:FLK61_31330"/>
<reference evidence="2" key="1">
    <citation type="submission" date="2019-07" db="EMBL/GenBank/DDBJ databases">
        <title>Bacillus alkalisoli sp. nov. isolated from saline soil.</title>
        <authorList>
            <person name="Sun J.-Q."/>
            <person name="Xu L."/>
        </authorList>
    </citation>
    <scope>NUCLEOTIDE SEQUENCE [LARGE SCALE GENOMIC DNA]</scope>
    <source>
        <strain evidence="2">M4U3P1</strain>
    </source>
</reference>
<accession>A0A859FDP6</accession>
<dbReference type="AlphaFoldDB" id="A0A859FDP6"/>
<gene>
    <name evidence="1" type="ORF">FLK61_31330</name>
</gene>
<dbReference type="RefSeq" id="WP_176009243.1">
    <property type="nucleotide sequence ID" value="NZ_CP041372.2"/>
</dbReference>
<name>A0A859FDP6_9BACI</name>
<protein>
    <submittedName>
        <fullName evidence="1">GrpB family protein</fullName>
    </submittedName>
</protein>
<dbReference type="PANTHER" id="PTHR34822:SF1">
    <property type="entry name" value="GRPB FAMILY PROTEIN"/>
    <property type="match status" value="1"/>
</dbReference>
<organism evidence="1 2">
    <name type="scientific">Paenalkalicoccus suaedae</name>
    <dbReference type="NCBI Taxonomy" id="2592382"/>
    <lineage>
        <taxon>Bacteria</taxon>
        <taxon>Bacillati</taxon>
        <taxon>Bacillota</taxon>
        <taxon>Bacilli</taxon>
        <taxon>Bacillales</taxon>
        <taxon>Bacillaceae</taxon>
        <taxon>Paenalkalicoccus</taxon>
    </lineage>
</organism>
<dbReference type="Pfam" id="PF04229">
    <property type="entry name" value="GrpB"/>
    <property type="match status" value="1"/>
</dbReference>
<evidence type="ECO:0000313" key="1">
    <source>
        <dbReference type="EMBL" id="QKS71207.1"/>
    </source>
</evidence>
<evidence type="ECO:0000313" key="2">
    <source>
        <dbReference type="Proteomes" id="UP000318138"/>
    </source>
</evidence>
<dbReference type="Gene3D" id="3.30.460.10">
    <property type="entry name" value="Beta Polymerase, domain 2"/>
    <property type="match status" value="1"/>
</dbReference>
<dbReference type="InterPro" id="IPR043519">
    <property type="entry name" value="NT_sf"/>
</dbReference>
<dbReference type="SUPFAM" id="SSF81301">
    <property type="entry name" value="Nucleotidyltransferase"/>
    <property type="match status" value="1"/>
</dbReference>
<dbReference type="EMBL" id="CP041372">
    <property type="protein sequence ID" value="QKS71207.1"/>
    <property type="molecule type" value="Genomic_DNA"/>
</dbReference>
<dbReference type="InterPro" id="IPR007344">
    <property type="entry name" value="GrpB/CoaE"/>
</dbReference>
<keyword evidence="2" id="KW-1185">Reference proteome</keyword>
<sequence length="175" mass="20588">MGELNKQVIVMEHREEWQRDFENAKEQISKATGIHAIEHIGSTALQDIVAKPIIDILVGIENIEEVDEKLFKQFKEVGFYRLRVKRPNEIVLAAFEDETLQVKTHFVHLVTYEGELWKDLLFFRDTLRNNRDLRLTYETIKKDSMAIEGMEIGEYTNRKEAFVKGIYAMRREGNK</sequence>